<comment type="caution">
    <text evidence="1">The sequence shown here is derived from an EMBL/GenBank/DDBJ whole genome shotgun (WGS) entry which is preliminary data.</text>
</comment>
<evidence type="ECO:0000313" key="1">
    <source>
        <dbReference type="EMBL" id="OGW97960.1"/>
    </source>
</evidence>
<proteinExistence type="predicted"/>
<gene>
    <name evidence="1" type="ORF">A3G33_06910</name>
</gene>
<dbReference type="EMBL" id="MHFR01000037">
    <property type="protein sequence ID" value="OGW97960.1"/>
    <property type="molecule type" value="Genomic_DNA"/>
</dbReference>
<dbReference type="Proteomes" id="UP000178187">
    <property type="component" value="Unassembled WGS sequence"/>
</dbReference>
<name>A0A1G1KYH5_9BACT</name>
<organism evidence="1 2">
    <name type="scientific">Candidatus Danuiimicrobium aquiferis</name>
    <dbReference type="NCBI Taxonomy" id="1801832"/>
    <lineage>
        <taxon>Bacteria</taxon>
        <taxon>Pseudomonadati</taxon>
        <taxon>Candidatus Omnitrophota</taxon>
        <taxon>Candidatus Danuiimicrobium</taxon>
    </lineage>
</organism>
<protein>
    <submittedName>
        <fullName evidence="1">Uncharacterized protein</fullName>
    </submittedName>
</protein>
<evidence type="ECO:0000313" key="2">
    <source>
        <dbReference type="Proteomes" id="UP000178187"/>
    </source>
</evidence>
<accession>A0A1G1KYH5</accession>
<dbReference type="AlphaFoldDB" id="A0A1G1KYH5"/>
<sequence length="98" mass="11401">MKPEASEQLMTYQLKDIFEMHLSRDEKLIQSSIAKLRNFYRKEMDLHHLFSFGIGDGMVVIRNGYPGHLSRIFVLDGHRKSFEIHKITAAGKKQLPKT</sequence>
<reference evidence="1 2" key="1">
    <citation type="journal article" date="2016" name="Nat. Commun.">
        <title>Thousands of microbial genomes shed light on interconnected biogeochemical processes in an aquifer system.</title>
        <authorList>
            <person name="Anantharaman K."/>
            <person name="Brown C.T."/>
            <person name="Hug L.A."/>
            <person name="Sharon I."/>
            <person name="Castelle C.J."/>
            <person name="Probst A.J."/>
            <person name="Thomas B.C."/>
            <person name="Singh A."/>
            <person name="Wilkins M.J."/>
            <person name="Karaoz U."/>
            <person name="Brodie E.L."/>
            <person name="Williams K.H."/>
            <person name="Hubbard S.S."/>
            <person name="Banfield J.F."/>
        </authorList>
    </citation>
    <scope>NUCLEOTIDE SEQUENCE [LARGE SCALE GENOMIC DNA]</scope>
</reference>